<comment type="caution">
    <text evidence="1">The sequence shown here is derived from an EMBL/GenBank/DDBJ whole genome shotgun (WGS) entry which is preliminary data.</text>
</comment>
<gene>
    <name evidence="1" type="ORF">GTP69_17010</name>
</gene>
<reference evidence="1 2" key="1">
    <citation type="submission" date="2019-12" db="EMBL/GenBank/DDBJ databases">
        <title>Novel species isolated from a subtropical stream in China.</title>
        <authorList>
            <person name="Lu H."/>
        </authorList>
    </citation>
    <scope>NUCLEOTIDE SEQUENCE [LARGE SCALE GENOMIC DNA]</scope>
    <source>
        <strain evidence="1 2">CY42W</strain>
    </source>
</reference>
<name>A0ABW9W381_9BURK</name>
<evidence type="ECO:0000313" key="1">
    <source>
        <dbReference type="EMBL" id="MYN28110.1"/>
    </source>
</evidence>
<keyword evidence="2" id="KW-1185">Reference proteome</keyword>
<dbReference type="EMBL" id="WWCT01000013">
    <property type="protein sequence ID" value="MYN28110.1"/>
    <property type="molecule type" value="Genomic_DNA"/>
</dbReference>
<accession>A0ABW9W381</accession>
<sequence>MVAHVHTLPGVLNTMIGLRPFGLVPTGPATYALLVSNGHYFSNEAILQLVVAH</sequence>
<proteinExistence type="predicted"/>
<evidence type="ECO:0000313" key="2">
    <source>
        <dbReference type="Proteomes" id="UP000642144"/>
    </source>
</evidence>
<dbReference type="Proteomes" id="UP000642144">
    <property type="component" value="Unassembled WGS sequence"/>
</dbReference>
<protein>
    <submittedName>
        <fullName evidence="1">Uncharacterized protein</fullName>
    </submittedName>
</protein>
<organism evidence="1 2">
    <name type="scientific">Duganella levis</name>
    <dbReference type="NCBI Taxonomy" id="2692169"/>
    <lineage>
        <taxon>Bacteria</taxon>
        <taxon>Pseudomonadati</taxon>
        <taxon>Pseudomonadota</taxon>
        <taxon>Betaproteobacteria</taxon>
        <taxon>Burkholderiales</taxon>
        <taxon>Oxalobacteraceae</taxon>
        <taxon>Telluria group</taxon>
        <taxon>Duganella</taxon>
    </lineage>
</organism>
<dbReference type="RefSeq" id="WP_161055969.1">
    <property type="nucleotide sequence ID" value="NZ_WWCT01000013.1"/>
</dbReference>